<keyword evidence="2 6" id="KW-0805">Transcription regulation</keyword>
<dbReference type="NCBIfam" id="TIGR02937">
    <property type="entry name" value="sigma70-ECF"/>
    <property type="match status" value="1"/>
</dbReference>
<dbReference type="InterPro" id="IPR039425">
    <property type="entry name" value="RNA_pol_sigma-70-like"/>
</dbReference>
<gene>
    <name evidence="10" type="ORF">J2S57_006708</name>
</gene>
<dbReference type="SUPFAM" id="SSF88659">
    <property type="entry name" value="Sigma3 and sigma4 domains of RNA polymerase sigma factors"/>
    <property type="match status" value="1"/>
</dbReference>
<dbReference type="SUPFAM" id="SSF88946">
    <property type="entry name" value="Sigma2 domain of RNA polymerase sigma factors"/>
    <property type="match status" value="1"/>
</dbReference>
<keyword evidence="3 6" id="KW-0731">Sigma factor</keyword>
<dbReference type="Pfam" id="PF04545">
    <property type="entry name" value="Sigma70_r4"/>
    <property type="match status" value="1"/>
</dbReference>
<dbReference type="Gene3D" id="1.10.1740.10">
    <property type="match status" value="1"/>
</dbReference>
<feature type="domain" description="RNA polymerase sigma-70 region 4" evidence="9">
    <location>
        <begin position="115"/>
        <end position="163"/>
    </location>
</feature>
<proteinExistence type="inferred from homology"/>
<evidence type="ECO:0000256" key="6">
    <source>
        <dbReference type="RuleBase" id="RU000716"/>
    </source>
</evidence>
<evidence type="ECO:0000259" key="9">
    <source>
        <dbReference type="Pfam" id="PF04545"/>
    </source>
</evidence>
<dbReference type="PANTHER" id="PTHR43133:SF52">
    <property type="entry name" value="ECF RNA POLYMERASE SIGMA FACTOR SIGL"/>
    <property type="match status" value="1"/>
</dbReference>
<dbReference type="Proteomes" id="UP001235712">
    <property type="component" value="Unassembled WGS sequence"/>
</dbReference>
<keyword evidence="11" id="KW-1185">Reference proteome</keyword>
<protein>
    <recommendedName>
        <fullName evidence="6">RNA polymerase sigma factor</fullName>
    </recommendedName>
</protein>
<feature type="domain" description="RNA polymerase sigma-70 region 2" evidence="8">
    <location>
        <begin position="14"/>
        <end position="79"/>
    </location>
</feature>
<evidence type="ECO:0000313" key="10">
    <source>
        <dbReference type="EMBL" id="MDP9830959.1"/>
    </source>
</evidence>
<name>A0ABT9PE29_9ACTN</name>
<organism evidence="10 11">
    <name type="scientific">Kineosporia succinea</name>
    <dbReference type="NCBI Taxonomy" id="84632"/>
    <lineage>
        <taxon>Bacteria</taxon>
        <taxon>Bacillati</taxon>
        <taxon>Actinomycetota</taxon>
        <taxon>Actinomycetes</taxon>
        <taxon>Kineosporiales</taxon>
        <taxon>Kineosporiaceae</taxon>
        <taxon>Kineosporia</taxon>
    </lineage>
</organism>
<dbReference type="Pfam" id="PF04542">
    <property type="entry name" value="Sigma70_r2"/>
    <property type="match status" value="1"/>
</dbReference>
<accession>A0ABT9PE29</accession>
<evidence type="ECO:0000256" key="5">
    <source>
        <dbReference type="ARBA" id="ARBA00023163"/>
    </source>
</evidence>
<evidence type="ECO:0000256" key="2">
    <source>
        <dbReference type="ARBA" id="ARBA00023015"/>
    </source>
</evidence>
<dbReference type="EMBL" id="JAUSQZ010000001">
    <property type="protein sequence ID" value="MDP9830959.1"/>
    <property type="molecule type" value="Genomic_DNA"/>
</dbReference>
<dbReference type="RefSeq" id="WP_307250267.1">
    <property type="nucleotide sequence ID" value="NZ_JAUSQZ010000001.1"/>
</dbReference>
<dbReference type="InterPro" id="IPR007630">
    <property type="entry name" value="RNA_pol_sigma70_r4"/>
</dbReference>
<dbReference type="InterPro" id="IPR013325">
    <property type="entry name" value="RNA_pol_sigma_r2"/>
</dbReference>
<comment type="similarity">
    <text evidence="1 6">Belongs to the sigma-70 factor family. ECF subfamily.</text>
</comment>
<dbReference type="InterPro" id="IPR000838">
    <property type="entry name" value="RNA_pol_sigma70_ECF_CS"/>
</dbReference>
<dbReference type="InterPro" id="IPR013324">
    <property type="entry name" value="RNA_pol_sigma_r3/r4-like"/>
</dbReference>
<reference evidence="10 11" key="1">
    <citation type="submission" date="2023-07" db="EMBL/GenBank/DDBJ databases">
        <title>Sequencing the genomes of 1000 actinobacteria strains.</title>
        <authorList>
            <person name="Klenk H.-P."/>
        </authorList>
    </citation>
    <scope>NUCLEOTIDE SEQUENCE [LARGE SCALE GENOMIC DNA]</scope>
    <source>
        <strain evidence="10 11">DSM 44388</strain>
    </source>
</reference>
<evidence type="ECO:0000256" key="3">
    <source>
        <dbReference type="ARBA" id="ARBA00023082"/>
    </source>
</evidence>
<evidence type="ECO:0000256" key="4">
    <source>
        <dbReference type="ARBA" id="ARBA00023125"/>
    </source>
</evidence>
<evidence type="ECO:0000313" key="11">
    <source>
        <dbReference type="Proteomes" id="UP001235712"/>
    </source>
</evidence>
<keyword evidence="5 6" id="KW-0804">Transcription</keyword>
<keyword evidence="4 6" id="KW-0238">DNA-binding</keyword>
<sequence>MPTHRPGDDFAHALITEHRPFLHVYVRNLMRGDQSRVDDVVQETIARAWQHRGRIPAGAVRPWLFRVARNQVVDLWRRRPPLPVESFEAQTYDTADTHQEDAFERVLQDHDTVALLRGLSRNHQEVLVHLYCLDHSQTQTARALGLAEGTVKSRAHYAIGRLRSQREPASSGLNGRAARIHSQSSPR</sequence>
<dbReference type="InterPro" id="IPR014284">
    <property type="entry name" value="RNA_pol_sigma-70_dom"/>
</dbReference>
<dbReference type="Gene3D" id="1.10.10.10">
    <property type="entry name" value="Winged helix-like DNA-binding domain superfamily/Winged helix DNA-binding domain"/>
    <property type="match status" value="1"/>
</dbReference>
<dbReference type="PROSITE" id="PS01063">
    <property type="entry name" value="SIGMA70_ECF"/>
    <property type="match status" value="1"/>
</dbReference>
<dbReference type="InterPro" id="IPR007627">
    <property type="entry name" value="RNA_pol_sigma70_r2"/>
</dbReference>
<feature type="region of interest" description="Disordered" evidence="7">
    <location>
        <begin position="161"/>
        <end position="187"/>
    </location>
</feature>
<evidence type="ECO:0000256" key="7">
    <source>
        <dbReference type="SAM" id="MobiDB-lite"/>
    </source>
</evidence>
<dbReference type="InterPro" id="IPR036388">
    <property type="entry name" value="WH-like_DNA-bd_sf"/>
</dbReference>
<evidence type="ECO:0000256" key="1">
    <source>
        <dbReference type="ARBA" id="ARBA00010641"/>
    </source>
</evidence>
<dbReference type="PANTHER" id="PTHR43133">
    <property type="entry name" value="RNA POLYMERASE ECF-TYPE SIGMA FACTO"/>
    <property type="match status" value="1"/>
</dbReference>
<comment type="caution">
    <text evidence="10">The sequence shown here is derived from an EMBL/GenBank/DDBJ whole genome shotgun (WGS) entry which is preliminary data.</text>
</comment>
<evidence type="ECO:0000259" key="8">
    <source>
        <dbReference type="Pfam" id="PF04542"/>
    </source>
</evidence>